<protein>
    <submittedName>
        <fullName evidence="6">Transcriptional regulator</fullName>
    </submittedName>
    <submittedName>
        <fullName evidence="7">Winged helix-turn-helix domain-containing protein</fullName>
    </submittedName>
</protein>
<reference evidence="7" key="2">
    <citation type="submission" date="2022-09" db="EMBL/GenBank/DDBJ databases">
        <title>Multidrug resistance Raoultella ornithinolytica Strain MQB_Silv_108.</title>
        <authorList>
            <person name="Quintela-Baluja M."/>
        </authorList>
    </citation>
    <scope>NUCLEOTIDE SEQUENCE</scope>
    <source>
        <strain evidence="7">MQB_Silv_108</strain>
    </source>
</reference>
<evidence type="ECO:0000259" key="5">
    <source>
        <dbReference type="PROSITE" id="PS51755"/>
    </source>
</evidence>
<sequence>MATIYVIENTLRFNSEAHTLHSIKSNERMALAIPASLCFDLLIRNQGRIVTQAELLQNAWGERGMSVTPNTLYQNISLLRKSLNRFNVNGTLIQTIPKRGFMIADEANIRIEAPGTPAEKANDIAAAEINQINRAVTEGHGAHDEGSQQLHADPPTAQDKGDVLSRTIIGAVRKRKTGCLVAGITSLLIILLHIFINQSATTDSPFASYTLITTINSCKIFRNDDLRFDEYYINFLKEHNISCSNGRTIYITNHYPSSRTSLISCRYPIKSNKKSFCTSFYYLK</sequence>
<evidence type="ECO:0000256" key="1">
    <source>
        <dbReference type="ARBA" id="ARBA00023125"/>
    </source>
</evidence>
<dbReference type="GeneID" id="93756420"/>
<feature type="DNA-binding region" description="OmpR/PhoB-type" evidence="2">
    <location>
        <begin position="2"/>
        <end position="105"/>
    </location>
</feature>
<dbReference type="EMBL" id="CP104450">
    <property type="protein sequence ID" value="UXE37946.1"/>
    <property type="molecule type" value="Genomic_DNA"/>
</dbReference>
<reference evidence="6 9" key="1">
    <citation type="submission" date="2017-07" db="EMBL/GenBank/DDBJ databases">
        <title>Raoultella ornithinolytica strain HH3 draft genome.</title>
        <authorList>
            <person name="Duceppe M.-O."/>
            <person name="Huang H."/>
            <person name="Phipps-Todd B."/>
        </authorList>
    </citation>
    <scope>NUCLEOTIDE SEQUENCE [LARGE SCALE GENOMIC DNA]</scope>
    <source>
        <strain evidence="6 9">HH3</strain>
    </source>
</reference>
<reference evidence="8 10" key="3">
    <citation type="submission" date="2024-02" db="EMBL/GenBank/DDBJ databases">
        <title>Tn5403 promotes plasmid rearrangements and degradation of the Klebsiella pneumoniae carbapenemase (KPC) transposon Tn4401.</title>
        <authorList>
            <person name="Sheppard A.E."/>
            <person name="Barry K.E."/>
            <person name="Parikh H.I."/>
            <person name="Vegesana K."/>
            <person name="Sebra R."/>
            <person name="George S."/>
            <person name="Sanderson N.D."/>
            <person name="Stoesser N."/>
            <person name="Eyre D.W."/>
            <person name="Crook D.W."/>
            <person name="Walker A.S."/>
            <person name="Mathers A.J."/>
        </authorList>
    </citation>
    <scope>NUCLEOTIDE SEQUENCE [LARGE SCALE GENOMIC DNA]</scope>
    <source>
        <strain evidence="8 10">CAV1921</strain>
    </source>
</reference>
<keyword evidence="1 2" id="KW-0238">DNA-binding</keyword>
<dbReference type="PROSITE" id="PS51755">
    <property type="entry name" value="OMPR_PHOB"/>
    <property type="match status" value="1"/>
</dbReference>
<evidence type="ECO:0000313" key="10">
    <source>
        <dbReference type="Proteomes" id="UP001350972"/>
    </source>
</evidence>
<evidence type="ECO:0000313" key="7">
    <source>
        <dbReference type="EMBL" id="UXE37946.1"/>
    </source>
</evidence>
<organism evidence="6 9">
    <name type="scientific">Raoultella ornithinolytica</name>
    <name type="common">Klebsiella ornithinolytica</name>
    <dbReference type="NCBI Taxonomy" id="54291"/>
    <lineage>
        <taxon>Bacteria</taxon>
        <taxon>Pseudomonadati</taxon>
        <taxon>Pseudomonadota</taxon>
        <taxon>Gammaproteobacteria</taxon>
        <taxon>Enterobacterales</taxon>
        <taxon>Enterobacteriaceae</taxon>
        <taxon>Klebsiella/Raoultella group</taxon>
        <taxon>Raoultella</taxon>
    </lineage>
</organism>
<name>A0A225UA55_RAOOR</name>
<dbReference type="Proteomes" id="UP000229713">
    <property type="component" value="Unassembled WGS sequence"/>
</dbReference>
<dbReference type="Pfam" id="PF00486">
    <property type="entry name" value="Trans_reg_C"/>
    <property type="match status" value="1"/>
</dbReference>
<evidence type="ECO:0000256" key="2">
    <source>
        <dbReference type="PROSITE-ProRule" id="PRU01091"/>
    </source>
</evidence>
<dbReference type="EMBL" id="NKYI01000004">
    <property type="protein sequence ID" value="PIK96618.1"/>
    <property type="molecule type" value="Genomic_DNA"/>
</dbReference>
<dbReference type="EMBL" id="CP145163">
    <property type="protein sequence ID" value="WWC11513.1"/>
    <property type="molecule type" value="Genomic_DNA"/>
</dbReference>
<gene>
    <name evidence="6" type="ORF">CFY86_00960</name>
    <name evidence="8" type="ORF">LM286_25035</name>
    <name evidence="7" type="ORF">N2J37_26250</name>
</gene>
<dbReference type="GO" id="GO:0000160">
    <property type="term" value="P:phosphorelay signal transduction system"/>
    <property type="evidence" value="ECO:0007669"/>
    <property type="project" value="InterPro"/>
</dbReference>
<feature type="transmembrane region" description="Helical" evidence="4">
    <location>
        <begin position="178"/>
        <end position="196"/>
    </location>
</feature>
<keyword evidence="4" id="KW-0472">Membrane</keyword>
<evidence type="ECO:0000313" key="8">
    <source>
        <dbReference type="EMBL" id="WWC11513.1"/>
    </source>
</evidence>
<dbReference type="CDD" id="cd00383">
    <property type="entry name" value="trans_reg_C"/>
    <property type="match status" value="1"/>
</dbReference>
<keyword evidence="4" id="KW-1133">Transmembrane helix</keyword>
<dbReference type="AlphaFoldDB" id="A0A225UA55"/>
<keyword evidence="4" id="KW-0812">Transmembrane</keyword>
<evidence type="ECO:0000256" key="4">
    <source>
        <dbReference type="SAM" id="Phobius"/>
    </source>
</evidence>
<evidence type="ECO:0000313" key="6">
    <source>
        <dbReference type="EMBL" id="PIK96618.1"/>
    </source>
</evidence>
<proteinExistence type="predicted"/>
<dbReference type="GO" id="GO:0006355">
    <property type="term" value="P:regulation of DNA-templated transcription"/>
    <property type="evidence" value="ECO:0007669"/>
    <property type="project" value="InterPro"/>
</dbReference>
<feature type="domain" description="OmpR/PhoB-type" evidence="5">
    <location>
        <begin position="2"/>
        <end position="105"/>
    </location>
</feature>
<keyword evidence="10" id="KW-1185">Reference proteome</keyword>
<evidence type="ECO:0000313" key="9">
    <source>
        <dbReference type="Proteomes" id="UP000229713"/>
    </source>
</evidence>
<dbReference type="Gene3D" id="1.10.10.10">
    <property type="entry name" value="Winged helix-like DNA-binding domain superfamily/Winged helix DNA-binding domain"/>
    <property type="match status" value="1"/>
</dbReference>
<dbReference type="Proteomes" id="UP001350972">
    <property type="component" value="Chromosome"/>
</dbReference>
<dbReference type="InterPro" id="IPR001867">
    <property type="entry name" value="OmpR/PhoB-type_DNA-bd"/>
</dbReference>
<dbReference type="GO" id="GO:0003677">
    <property type="term" value="F:DNA binding"/>
    <property type="evidence" value="ECO:0007669"/>
    <property type="project" value="UniProtKB-UniRule"/>
</dbReference>
<dbReference type="Proteomes" id="UP001064206">
    <property type="component" value="Chromosome"/>
</dbReference>
<dbReference type="SMART" id="SM00862">
    <property type="entry name" value="Trans_reg_C"/>
    <property type="match status" value="1"/>
</dbReference>
<accession>A0A225UA55</accession>
<feature type="region of interest" description="Disordered" evidence="3">
    <location>
        <begin position="139"/>
        <end position="159"/>
    </location>
</feature>
<dbReference type="RefSeq" id="WP_015585358.1">
    <property type="nucleotide sequence ID" value="NZ_ABDFAB020000004.1"/>
</dbReference>
<evidence type="ECO:0000256" key="3">
    <source>
        <dbReference type="SAM" id="MobiDB-lite"/>
    </source>
</evidence>
<dbReference type="InterPro" id="IPR036388">
    <property type="entry name" value="WH-like_DNA-bd_sf"/>
</dbReference>
<dbReference type="PaxDb" id="1286170-RORB6_17200"/>
<dbReference type="SUPFAM" id="SSF46894">
    <property type="entry name" value="C-terminal effector domain of the bipartite response regulators"/>
    <property type="match status" value="1"/>
</dbReference>
<dbReference type="InterPro" id="IPR016032">
    <property type="entry name" value="Sig_transdc_resp-reg_C-effctor"/>
</dbReference>